<reference evidence="4" key="2">
    <citation type="submission" date="2025-08" db="UniProtKB">
        <authorList>
            <consortium name="Ensembl"/>
        </authorList>
    </citation>
    <scope>IDENTIFICATION</scope>
    <source>
        <strain evidence="4">broiler</strain>
    </source>
</reference>
<dbReference type="PANTHER" id="PTHR15466">
    <property type="entry name" value="V-SET AND IMMUNOGLOBULIN DOMAIN CONTAINING 4"/>
    <property type="match status" value="1"/>
</dbReference>
<proteinExistence type="predicted"/>
<dbReference type="GO" id="GO:0032703">
    <property type="term" value="P:negative regulation of interleukin-2 production"/>
    <property type="evidence" value="ECO:0000318"/>
    <property type="project" value="GO_Central"/>
</dbReference>
<dbReference type="InterPro" id="IPR003598">
    <property type="entry name" value="Ig_sub2"/>
</dbReference>
<dbReference type="GO" id="GO:0001851">
    <property type="term" value="F:complement component C3b binding"/>
    <property type="evidence" value="ECO:0000318"/>
    <property type="project" value="GO_Central"/>
</dbReference>
<organism evidence="4 5">
    <name type="scientific">Gallus gallus</name>
    <name type="common">Chicken</name>
    <dbReference type="NCBI Taxonomy" id="9031"/>
    <lineage>
        <taxon>Eukaryota</taxon>
        <taxon>Metazoa</taxon>
        <taxon>Chordata</taxon>
        <taxon>Craniata</taxon>
        <taxon>Vertebrata</taxon>
        <taxon>Euteleostomi</taxon>
        <taxon>Archelosauria</taxon>
        <taxon>Archosauria</taxon>
        <taxon>Dinosauria</taxon>
        <taxon>Saurischia</taxon>
        <taxon>Theropoda</taxon>
        <taxon>Coelurosauria</taxon>
        <taxon>Aves</taxon>
        <taxon>Neognathae</taxon>
        <taxon>Galloanserae</taxon>
        <taxon>Galliformes</taxon>
        <taxon>Phasianidae</taxon>
        <taxon>Phasianinae</taxon>
        <taxon>Gallus</taxon>
    </lineage>
</organism>
<evidence type="ECO:0000259" key="3">
    <source>
        <dbReference type="PROSITE" id="PS50835"/>
    </source>
</evidence>
<feature type="transmembrane region" description="Helical" evidence="1">
    <location>
        <begin position="274"/>
        <end position="297"/>
    </location>
</feature>
<dbReference type="AlphaFoldDB" id="A0A8V0YZH6"/>
<dbReference type="InterPro" id="IPR039939">
    <property type="entry name" value="VSIG4"/>
</dbReference>
<evidence type="ECO:0000313" key="5">
    <source>
        <dbReference type="Proteomes" id="UP000000539"/>
    </source>
</evidence>
<feature type="domain" description="Ig-like" evidence="3">
    <location>
        <begin position="35"/>
        <end position="130"/>
    </location>
</feature>
<accession>A0A8V0YZH6</accession>
<dbReference type="InterPro" id="IPR013783">
    <property type="entry name" value="Ig-like_fold"/>
</dbReference>
<feature type="chain" id="PRO_5036446524" evidence="2">
    <location>
        <begin position="20"/>
        <end position="389"/>
    </location>
</feature>
<feature type="domain" description="Ig-like" evidence="3">
    <location>
        <begin position="143"/>
        <end position="227"/>
    </location>
</feature>
<dbReference type="InterPro" id="IPR036179">
    <property type="entry name" value="Ig-like_dom_sf"/>
</dbReference>
<dbReference type="Gene3D" id="2.60.40.10">
    <property type="entry name" value="Immunoglobulins"/>
    <property type="match status" value="2"/>
</dbReference>
<dbReference type="SUPFAM" id="SSF48726">
    <property type="entry name" value="Immunoglobulin"/>
    <property type="match status" value="2"/>
</dbReference>
<keyword evidence="1" id="KW-0472">Membrane</keyword>
<keyword evidence="1" id="KW-1133">Transmembrane helix</keyword>
<dbReference type="InterPro" id="IPR003599">
    <property type="entry name" value="Ig_sub"/>
</dbReference>
<reference evidence="4" key="1">
    <citation type="submission" date="2020-11" db="EMBL/GenBank/DDBJ databases">
        <title>Gallus gallus (Chicken) genome, bGalGal1, GRCg7b, maternal haplotype autosomes + Z &amp; W.</title>
        <authorList>
            <person name="Warren W."/>
            <person name="Formenti G."/>
            <person name="Fedrigo O."/>
            <person name="Haase B."/>
            <person name="Mountcastle J."/>
            <person name="Balacco J."/>
            <person name="Tracey A."/>
            <person name="Schneider V."/>
            <person name="Okimoto R."/>
            <person name="Cheng H."/>
            <person name="Hawken R."/>
            <person name="Howe K."/>
            <person name="Jarvis E.D."/>
        </authorList>
    </citation>
    <scope>NUCLEOTIDE SEQUENCE [LARGE SCALE GENOMIC DNA]</scope>
    <source>
        <strain evidence="4">Broiler</strain>
    </source>
</reference>
<dbReference type="GO" id="GO:0043031">
    <property type="term" value="P:negative regulation of macrophage activation"/>
    <property type="evidence" value="ECO:0007669"/>
    <property type="project" value="InterPro"/>
</dbReference>
<keyword evidence="2" id="KW-0732">Signal</keyword>
<dbReference type="Pfam" id="PF07686">
    <property type="entry name" value="V-set"/>
    <property type="match status" value="1"/>
</dbReference>
<dbReference type="SMART" id="SM00406">
    <property type="entry name" value="IGv"/>
    <property type="match status" value="2"/>
</dbReference>
<feature type="signal peptide" evidence="2">
    <location>
        <begin position="1"/>
        <end position="19"/>
    </location>
</feature>
<dbReference type="GeneTree" id="ENSGT00390000001432"/>
<dbReference type="Pfam" id="PF13927">
    <property type="entry name" value="Ig_3"/>
    <property type="match status" value="1"/>
</dbReference>
<evidence type="ECO:0000313" key="4">
    <source>
        <dbReference type="Ensembl" id="ENSGALP00010023537.1"/>
    </source>
</evidence>
<dbReference type="InterPro" id="IPR007110">
    <property type="entry name" value="Ig-like_dom"/>
</dbReference>
<dbReference type="SMART" id="SM00409">
    <property type="entry name" value="IG"/>
    <property type="match status" value="2"/>
</dbReference>
<dbReference type="GO" id="GO:0045957">
    <property type="term" value="P:negative regulation of complement activation, alternative pathway"/>
    <property type="evidence" value="ECO:0000318"/>
    <property type="project" value="GO_Central"/>
</dbReference>
<dbReference type="Ensembl" id="ENSGALT00010040544.1">
    <property type="protein sequence ID" value="ENSGALP00010023537.1"/>
    <property type="gene ID" value="ENSGALG00010016807.1"/>
</dbReference>
<protein>
    <submittedName>
        <fullName evidence="4">V-set and immunoglobulin domain containing 4</fullName>
    </submittedName>
</protein>
<evidence type="ECO:0000256" key="2">
    <source>
        <dbReference type="SAM" id="SignalP"/>
    </source>
</evidence>
<sequence length="389" mass="42524">MGAVVLLAVMVTAFVGCKALLDLSGAAQVKGVWMGSTTLPCTYTPSEGFTQQTLTWSMERDLSTSTIFRRDSSGDHILLSRFRNRVSVPKSSPGDASLHITDLEIPDSGHYTCQVIWRSENYSLVTKEVTTMVKVAKVAVTKPVIVAGELGLAVPVGAKASLTCVAQGSPPITYRWFRAVPGRSGQLLGSEAELVWNSLQPSNVGMYYCEVQNRVNTGIVQRSDAVELTVRDLPVTTDAHRPATDLPEAAVTSENAVGYPETDETTQSSQRTHLYLIILIAVLGGAVVFLVIFAIACTRKPKNESIYEVAFHSTADVITLDTDVEVPVRCRKEKINSETEVSYENITMICNNYESTTDNSYESICLNKNAESETLVNAMESEYKVQNFQ</sequence>
<dbReference type="GO" id="GO:0042130">
    <property type="term" value="P:negative regulation of T cell proliferation"/>
    <property type="evidence" value="ECO:0000318"/>
    <property type="project" value="GO_Central"/>
</dbReference>
<dbReference type="PANTHER" id="PTHR15466:SF2">
    <property type="entry name" value="V-SET AND IMMUNOGLOBULIN DOMAIN-CONTAINING PROTEIN 4"/>
    <property type="match status" value="1"/>
</dbReference>
<name>A0A8V0YZH6_CHICK</name>
<evidence type="ECO:0000256" key="1">
    <source>
        <dbReference type="SAM" id="Phobius"/>
    </source>
</evidence>
<dbReference type="Proteomes" id="UP000000539">
    <property type="component" value="Chromosome 4"/>
</dbReference>
<keyword evidence="5" id="KW-1185">Reference proteome</keyword>
<dbReference type="InterPro" id="IPR013106">
    <property type="entry name" value="Ig_V-set"/>
</dbReference>
<keyword evidence="1" id="KW-0812">Transmembrane</keyword>
<dbReference type="SMART" id="SM00408">
    <property type="entry name" value="IGc2"/>
    <property type="match status" value="1"/>
</dbReference>
<reference evidence="4" key="3">
    <citation type="submission" date="2025-09" db="UniProtKB">
        <authorList>
            <consortium name="Ensembl"/>
        </authorList>
    </citation>
    <scope>IDENTIFICATION</scope>
    <source>
        <strain evidence="4">broiler</strain>
    </source>
</reference>
<dbReference type="PROSITE" id="PS50835">
    <property type="entry name" value="IG_LIKE"/>
    <property type="match status" value="2"/>
</dbReference>